<evidence type="ECO:0000313" key="3">
    <source>
        <dbReference type="EMBL" id="VEV55028.1"/>
    </source>
</evidence>
<evidence type="ECO:0000313" key="4">
    <source>
        <dbReference type="Proteomes" id="UP000290582"/>
    </source>
</evidence>
<feature type="region of interest" description="Disordered" evidence="1">
    <location>
        <begin position="363"/>
        <end position="384"/>
    </location>
</feature>
<evidence type="ECO:0000256" key="1">
    <source>
        <dbReference type="SAM" id="MobiDB-lite"/>
    </source>
</evidence>
<gene>
    <name evidence="3" type="ORF">PVVCY_0401260</name>
</gene>
<keyword evidence="2" id="KW-1133">Transmembrane helix</keyword>
<accession>A0A449BNR2</accession>
<dbReference type="RefSeq" id="XP_008625940.2">
    <property type="nucleotide sequence ID" value="XM_008627718.2"/>
</dbReference>
<reference evidence="3 4" key="1">
    <citation type="submission" date="2019-01" db="EMBL/GenBank/DDBJ databases">
        <authorList>
            <person name="Ramaprasad A."/>
        </authorList>
    </citation>
    <scope>NUCLEOTIDE SEQUENCE [LARGE SCALE GENOMIC DNA]</scope>
</reference>
<dbReference type="GeneID" id="19962281"/>
<keyword evidence="2" id="KW-0812">Transmembrane</keyword>
<protein>
    <submittedName>
        <fullName evidence="3">Uncharacterized protein</fullName>
    </submittedName>
</protein>
<proteinExistence type="predicted"/>
<evidence type="ECO:0000256" key="2">
    <source>
        <dbReference type="SAM" id="Phobius"/>
    </source>
</evidence>
<feature type="transmembrane region" description="Helical" evidence="2">
    <location>
        <begin position="6"/>
        <end position="25"/>
    </location>
</feature>
<organism evidence="3 4">
    <name type="scientific">Plasmodium vinckei vinckei</name>
    <dbReference type="NCBI Taxonomy" id="54757"/>
    <lineage>
        <taxon>Eukaryota</taxon>
        <taxon>Sar</taxon>
        <taxon>Alveolata</taxon>
        <taxon>Apicomplexa</taxon>
        <taxon>Aconoidasida</taxon>
        <taxon>Haemosporida</taxon>
        <taxon>Plasmodiidae</taxon>
        <taxon>Plasmodium</taxon>
        <taxon>Plasmodium (Vinckeia)</taxon>
    </lineage>
</organism>
<name>A0A449BNR2_PLAVN</name>
<dbReference type="OrthoDB" id="377141at2759"/>
<dbReference type="EMBL" id="LR215060">
    <property type="protein sequence ID" value="VEV55028.1"/>
    <property type="molecule type" value="Genomic_DNA"/>
</dbReference>
<dbReference type="AlphaFoldDB" id="A0A449BNR2"/>
<keyword evidence="2" id="KW-0472">Membrane</keyword>
<dbReference type="VEuPathDB" id="PlasmoDB:PVVCY_0401260"/>
<dbReference type="KEGG" id="pvv:PVVCY_0401260"/>
<sequence>MLFKSYSAFLLYIIIFHVLNVICLINKNQFFINNLPKSISHFSRIKNKNIRLKKKIFVKVPFRGIRQKLLLFDKLKNGLFFFKYIQHGKNEKSLESILMNLSEVTKVKEVLKTTKGIKLEKDDIEKIFQHAILSKINFKVINTISYLIKHFKIDRNTISSVLDIVSKQIKDTKSAEHFLSLYSFLLEDDIALFSIMHIVDFFKSKHKVLEIIQNIKAQIYDECVNDLIRKKIERYNIFCERTNIKYNLEDALKKIKLNIQEDDIYFNYDYKYLLKIFEKKTQRYDSIGTVKDEISVMPNQEKVDEYIDVENNECLKELKKAYEKLHSFNDSIIEHIESDQKLFYFNDNEYMISKNKNKNINKYEQTNNIKETQKEGEEEEDDDEDTIAMKKNIDDYIERYKRDNNSSVENLKNEFIEQADINFKNFLETTNLDNSGQDENEINLKTLSKSNKHMIEDFDGDLYENIQNKSREEVTNFRLKQLNQSDEALNITNDIFYERMRVKLLHYIQKIEYMKYKHQYEILNESYPINKNEVTILDLLKYGYKIDVSPDVDNSMFKKNIDIEKDRMVDEHHPAISFKQKKYYDFKCPDCGYHIFNTNEEIDSGPIENCPQCSKHI</sequence>
<dbReference type="Proteomes" id="UP000290582">
    <property type="component" value="Chromosome PVVCY_04"/>
</dbReference>